<comment type="caution">
    <text evidence="1">The sequence shown here is derived from an EMBL/GenBank/DDBJ whole genome shotgun (WGS) entry which is preliminary data.</text>
</comment>
<name>A0A8J1TTV4_OWEFU</name>
<evidence type="ECO:0000313" key="2">
    <source>
        <dbReference type="Proteomes" id="UP000749559"/>
    </source>
</evidence>
<gene>
    <name evidence="1" type="ORF">OFUS_LOCUS20286</name>
</gene>
<dbReference type="AlphaFoldDB" id="A0A8J1TTV4"/>
<sequence length="194" mass="21984">FMYKKHSMSTCIVLTIKVNMLMLFLAITLQAGISLAQENNTLYWCECALFRENGFQDEIEPLLQSLTGGFVNLGDRLECNNGDLNTCDQYCRRQIKSEINGNFTFETLVGDGSNHTNETYGDHMCEMIAANDATELPIEFPGYPVYSFARMQDCVTLDTTWYTFPDSQFDPPNNLCCSTDETYFDCIAGNLLNK</sequence>
<proteinExistence type="predicted"/>
<organism evidence="1 2">
    <name type="scientific">Owenia fusiformis</name>
    <name type="common">Polychaete worm</name>
    <dbReference type="NCBI Taxonomy" id="6347"/>
    <lineage>
        <taxon>Eukaryota</taxon>
        <taxon>Metazoa</taxon>
        <taxon>Spiralia</taxon>
        <taxon>Lophotrochozoa</taxon>
        <taxon>Annelida</taxon>
        <taxon>Polychaeta</taxon>
        <taxon>Sedentaria</taxon>
        <taxon>Canalipalpata</taxon>
        <taxon>Sabellida</taxon>
        <taxon>Oweniida</taxon>
        <taxon>Oweniidae</taxon>
        <taxon>Owenia</taxon>
    </lineage>
</organism>
<keyword evidence="2" id="KW-1185">Reference proteome</keyword>
<reference evidence="1" key="1">
    <citation type="submission" date="2022-03" db="EMBL/GenBank/DDBJ databases">
        <authorList>
            <person name="Martin C."/>
        </authorList>
    </citation>
    <scope>NUCLEOTIDE SEQUENCE</scope>
</reference>
<evidence type="ECO:0000313" key="1">
    <source>
        <dbReference type="EMBL" id="CAH1795798.1"/>
    </source>
</evidence>
<accession>A0A8J1TTV4</accession>
<dbReference type="Proteomes" id="UP000749559">
    <property type="component" value="Unassembled WGS sequence"/>
</dbReference>
<feature type="non-terminal residue" evidence="1">
    <location>
        <position position="1"/>
    </location>
</feature>
<dbReference type="EMBL" id="CAIIXF020000010">
    <property type="protein sequence ID" value="CAH1795798.1"/>
    <property type="molecule type" value="Genomic_DNA"/>
</dbReference>
<protein>
    <submittedName>
        <fullName evidence="1">Uncharacterized protein</fullName>
    </submittedName>
</protein>